<keyword evidence="3" id="KW-1185">Reference proteome</keyword>
<accession>A0A087SDQ3</accession>
<evidence type="ECO:0000259" key="1">
    <source>
        <dbReference type="Pfam" id="PF00149"/>
    </source>
</evidence>
<dbReference type="Proteomes" id="UP000028924">
    <property type="component" value="Unassembled WGS sequence"/>
</dbReference>
<dbReference type="Gene3D" id="3.60.21.10">
    <property type="match status" value="1"/>
</dbReference>
<dbReference type="Pfam" id="PF00149">
    <property type="entry name" value="Metallophos"/>
    <property type="match status" value="1"/>
</dbReference>
<dbReference type="EMBL" id="KL662101">
    <property type="protein sequence ID" value="KFM23857.1"/>
    <property type="molecule type" value="Genomic_DNA"/>
</dbReference>
<organism evidence="2 3">
    <name type="scientific">Auxenochlorella protothecoides</name>
    <name type="common">Green microalga</name>
    <name type="synonym">Chlorella protothecoides</name>
    <dbReference type="NCBI Taxonomy" id="3075"/>
    <lineage>
        <taxon>Eukaryota</taxon>
        <taxon>Viridiplantae</taxon>
        <taxon>Chlorophyta</taxon>
        <taxon>core chlorophytes</taxon>
        <taxon>Trebouxiophyceae</taxon>
        <taxon>Chlorellales</taxon>
        <taxon>Chlorellaceae</taxon>
        <taxon>Auxenochlorella</taxon>
    </lineage>
</organism>
<protein>
    <recommendedName>
        <fullName evidence="1">Calcineurin-like phosphoesterase domain-containing protein</fullName>
    </recommendedName>
</protein>
<sequence>MRVWAVSDVHTDYKDNMAWAEQLCSSRETREDTLIVAGDVSDDLPTFRRTMELLTRAYAHVFFVPGNHDLWCRKAERDIRDSLGKLALLEGACAELGVYTQPACVGGVWVVPLLSWYHASWDREPDLPGATPIEKVTTIMMDFHACTWSSVPGLTPADDSIAWHMDSLNDPGTARVLAALDAAEAVSGVRPPLITFSHFLPDQRLLPEKRMLHHPNLAKAVGSDPLAARIARLRPAAHVFGHTHFSWDAELDGVRYVQWPLGYPAEQRRRGRPAADWRPMLVYDGARGELTSPRACYWSSHYAAVRRTPWDLTPAPWVAA</sequence>
<dbReference type="RefSeq" id="XP_011396735.1">
    <property type="nucleotide sequence ID" value="XM_011398433.1"/>
</dbReference>
<dbReference type="PANTHER" id="PTHR36492">
    <property type="match status" value="1"/>
</dbReference>
<dbReference type="GeneID" id="23618216"/>
<evidence type="ECO:0000313" key="3">
    <source>
        <dbReference type="Proteomes" id="UP000028924"/>
    </source>
</evidence>
<dbReference type="InterPro" id="IPR052963">
    <property type="entry name" value="Pantetheine_PDE"/>
</dbReference>
<evidence type="ECO:0000313" key="2">
    <source>
        <dbReference type="EMBL" id="KFM23857.1"/>
    </source>
</evidence>
<dbReference type="AlphaFoldDB" id="A0A087SDQ3"/>
<dbReference type="eggNOG" id="ENOG502QPJI">
    <property type="taxonomic scope" value="Eukaryota"/>
</dbReference>
<dbReference type="KEGG" id="apro:F751_6825"/>
<name>A0A087SDQ3_AUXPR</name>
<gene>
    <name evidence="2" type="ORF">F751_6825</name>
</gene>
<feature type="domain" description="Calcineurin-like phosphoesterase" evidence="1">
    <location>
        <begin position="1"/>
        <end position="72"/>
    </location>
</feature>
<dbReference type="InterPro" id="IPR029052">
    <property type="entry name" value="Metallo-depent_PP-like"/>
</dbReference>
<dbReference type="STRING" id="3075.A0A087SDQ3"/>
<proteinExistence type="predicted"/>
<dbReference type="PANTHER" id="PTHR36492:SF2">
    <property type="entry name" value="[ACYL-CARRIER-PROTEIN] PHOSPHODIESTERASE PPTH"/>
    <property type="match status" value="1"/>
</dbReference>
<reference evidence="2 3" key="1">
    <citation type="journal article" date="2014" name="BMC Genomics">
        <title>Oil accumulation mechanisms of the oleaginous microalga Chlorella protothecoides revealed through its genome, transcriptomes, and proteomes.</title>
        <authorList>
            <person name="Gao C."/>
            <person name="Wang Y."/>
            <person name="Shen Y."/>
            <person name="Yan D."/>
            <person name="He X."/>
            <person name="Dai J."/>
            <person name="Wu Q."/>
        </authorList>
    </citation>
    <scope>NUCLEOTIDE SEQUENCE [LARGE SCALE GENOMIC DNA]</scope>
    <source>
        <strain evidence="2 3">0710</strain>
    </source>
</reference>
<dbReference type="GO" id="GO:0016787">
    <property type="term" value="F:hydrolase activity"/>
    <property type="evidence" value="ECO:0007669"/>
    <property type="project" value="InterPro"/>
</dbReference>
<dbReference type="InterPro" id="IPR004843">
    <property type="entry name" value="Calcineurin-like_PHP"/>
</dbReference>
<dbReference type="OrthoDB" id="550558at2759"/>
<dbReference type="SUPFAM" id="SSF56300">
    <property type="entry name" value="Metallo-dependent phosphatases"/>
    <property type="match status" value="1"/>
</dbReference>